<evidence type="ECO:0000313" key="2">
    <source>
        <dbReference type="EMBL" id="OAG26239.1"/>
    </source>
</evidence>
<dbReference type="SUPFAM" id="SSF51735">
    <property type="entry name" value="NAD(P)-binding Rossmann-fold domains"/>
    <property type="match status" value="1"/>
</dbReference>
<dbReference type="GO" id="GO:0005789">
    <property type="term" value="C:endoplasmic reticulum membrane"/>
    <property type="evidence" value="ECO:0007669"/>
    <property type="project" value="TreeGrafter"/>
</dbReference>
<dbReference type="PANTHER" id="PTHR43647">
    <property type="entry name" value="DEHYDROGENASE"/>
    <property type="match status" value="1"/>
</dbReference>
<dbReference type="GeneID" id="29119406"/>
<keyword evidence="3" id="KW-1185">Reference proteome</keyword>
<evidence type="ECO:0000313" key="3">
    <source>
        <dbReference type="Proteomes" id="UP000077248"/>
    </source>
</evidence>
<dbReference type="InterPro" id="IPR036291">
    <property type="entry name" value="NAD(P)-bd_dom_sf"/>
</dbReference>
<dbReference type="RefSeq" id="XP_018391660.1">
    <property type="nucleotide sequence ID" value="XM_018533812.1"/>
</dbReference>
<dbReference type="Gene3D" id="3.40.50.720">
    <property type="entry name" value="NAD(P)-binding Rossmann-like Domain"/>
    <property type="match status" value="1"/>
</dbReference>
<evidence type="ECO:0000259" key="1">
    <source>
        <dbReference type="Pfam" id="PF08659"/>
    </source>
</evidence>
<dbReference type="Pfam" id="PF08659">
    <property type="entry name" value="KR"/>
    <property type="match status" value="1"/>
</dbReference>
<feature type="domain" description="Ketoreductase (KR)" evidence="1">
    <location>
        <begin position="3"/>
        <end position="102"/>
    </location>
</feature>
<organism evidence="2 3">
    <name type="scientific">Alternaria alternata</name>
    <name type="common">Alternaria rot fungus</name>
    <name type="synonym">Torula alternata</name>
    <dbReference type="NCBI Taxonomy" id="5599"/>
    <lineage>
        <taxon>Eukaryota</taxon>
        <taxon>Fungi</taxon>
        <taxon>Dikarya</taxon>
        <taxon>Ascomycota</taxon>
        <taxon>Pezizomycotina</taxon>
        <taxon>Dothideomycetes</taxon>
        <taxon>Pleosporomycetidae</taxon>
        <taxon>Pleosporales</taxon>
        <taxon>Pleosporineae</taxon>
        <taxon>Pleosporaceae</taxon>
        <taxon>Alternaria</taxon>
        <taxon>Alternaria sect. Alternaria</taxon>
        <taxon>Alternaria alternata complex</taxon>
    </lineage>
</organism>
<dbReference type="InterPro" id="IPR051593">
    <property type="entry name" value="Ergosterol_Biosynth_ERG27"/>
</dbReference>
<protein>
    <submittedName>
        <fullName evidence="2">Short chain dehydrogenase/reductase SDR</fullName>
    </submittedName>
</protein>
<dbReference type="Proteomes" id="UP000077248">
    <property type="component" value="Unassembled WGS sequence"/>
</dbReference>
<dbReference type="VEuPathDB" id="FungiDB:CC77DRAFT_924547"/>
<reference evidence="2 3" key="1">
    <citation type="submission" date="2016-05" db="EMBL/GenBank/DDBJ databases">
        <title>Comparative analysis of secretome profiles of manganese(II)-oxidizing ascomycete fungi.</title>
        <authorList>
            <consortium name="DOE Joint Genome Institute"/>
            <person name="Zeiner C.A."/>
            <person name="Purvine S.O."/>
            <person name="Zink E.M."/>
            <person name="Wu S."/>
            <person name="Pasa-Tolic L."/>
            <person name="Chaput D.L."/>
            <person name="Haridas S."/>
            <person name="Grigoriev I.V."/>
            <person name="Santelli C.M."/>
            <person name="Hansel C.M."/>
        </authorList>
    </citation>
    <scope>NUCLEOTIDE SEQUENCE [LARGE SCALE GENOMIC DNA]</scope>
    <source>
        <strain evidence="2 3">SRC1lrK2f</strain>
    </source>
</reference>
<sequence>MTGTVLITGSNGSLALPAVKYLLEAYSSFNLVLTVRDDSEEDVNSTKLRFLVDQHPDVQVSIRQLDLSSLENVRKFSKALLLEIESKKLPLIRTIICNAMTWNLAGGPQYSKDGYEMSIAVNHLAHFSLSCELLSAMDPVHGRIIFSGSGAHWPEKASLSKGYPTQVPENLELLVHPKADKEVEEMGRGFQRYAVSKLVPIMVMYELNRRLKTKRDTESIRAIAVDPLDLINSRAFHQSHVPRIIQIVTTVVTWMLPLLRYFDPRLKTVEQAAIPFVDVAVSDKFAGQEGYFEGDKKVESSPDSLDIKMQQALWRKSFEWCKLNKEGLMIDV</sequence>
<dbReference type="GO" id="GO:0005811">
    <property type="term" value="C:lipid droplet"/>
    <property type="evidence" value="ECO:0007669"/>
    <property type="project" value="TreeGrafter"/>
</dbReference>
<dbReference type="GO" id="GO:0005741">
    <property type="term" value="C:mitochondrial outer membrane"/>
    <property type="evidence" value="ECO:0007669"/>
    <property type="project" value="TreeGrafter"/>
</dbReference>
<dbReference type="PANTHER" id="PTHR43647:SF4">
    <property type="entry name" value="KETOREDUCTASE (KR) DOMAIN-CONTAINING PROTEIN"/>
    <property type="match status" value="1"/>
</dbReference>
<dbReference type="InterPro" id="IPR013968">
    <property type="entry name" value="PKS_KR"/>
</dbReference>
<gene>
    <name evidence="2" type="ORF">CC77DRAFT_924547</name>
</gene>
<dbReference type="KEGG" id="aalt:CC77DRAFT_924547"/>
<dbReference type="OMA" id="YEMSIAV"/>
<dbReference type="AlphaFoldDB" id="A0A177E5H0"/>
<accession>A0A177E5H0</accession>
<proteinExistence type="predicted"/>
<dbReference type="EMBL" id="KV441469">
    <property type="protein sequence ID" value="OAG26239.1"/>
    <property type="molecule type" value="Genomic_DNA"/>
</dbReference>
<name>A0A177E5H0_ALTAL</name>
<dbReference type="GO" id="GO:0000253">
    <property type="term" value="F:3-beta-hydroxysteroid 3-dehydrogenase (NADP+) activity"/>
    <property type="evidence" value="ECO:0007669"/>
    <property type="project" value="TreeGrafter"/>
</dbReference>